<name>A0A345SWY4_9ACTN</name>
<dbReference type="Gene3D" id="1.25.40.10">
    <property type="entry name" value="Tetratricopeptide repeat domain"/>
    <property type="match status" value="1"/>
</dbReference>
<accession>A0A345SWY4</accession>
<dbReference type="PANTHER" id="PTHR47691:SF3">
    <property type="entry name" value="HTH-TYPE TRANSCRIPTIONAL REGULATOR RV0890C-RELATED"/>
    <property type="match status" value="1"/>
</dbReference>
<dbReference type="KEGG" id="stri:C7M71_013090"/>
<evidence type="ECO:0000313" key="1">
    <source>
        <dbReference type="EMBL" id="AXI78239.1"/>
    </source>
</evidence>
<dbReference type="SMART" id="SM00028">
    <property type="entry name" value="TPR"/>
    <property type="match status" value="3"/>
</dbReference>
<sequence>MHGSDSGCGGGPIHGRQIRNDLGGTVLGPSLQAGAVYGGIHFGGRAEPRDDRAPWQLPPAVEIAGRVAELAALEHLRAQAEQRGSPALIVVSGLGGVGKTVLALSWLHGNRSRFPDGQLYADLGAQSPESPADPDQVLGGFLRALGVPPERIPRTPHERVGLYRSLTADRRMVVLLDDAVSAAQVRPLLPSGHTVAVVTSRWRLPGLSVDGFSTLHLEPMELEDAVELLASTLDDDRVGREPTEARALVDLCAGLPLAVRVAGARLAARPQHAITTMVRALTEERGRLDVLAIRGDHAVRATLDLSYRGLPDHAALLYRRLGLHPGTDFRSGVATAVLAGSGPGDGDATASLDLLIDASLLSDEGGDRYRFHDLVRLHAAAQAEQDTPDVRAAALRRILDHYLATATRAEEILEPHHRSLPRDLGPGPVAAEDFGDDGPGALKWLEVERLNLMAAVRCARRAGFPATAWQLVDAMWPLFIRRKYHEDWRAAHEEGLAAAQACGDPAAEARMLTSGGIGELDTGGHADALEKFSRAAAILRDTGDGLGFARTFNYRGLAYQGLGRLAEAARCFEQAVAECSRYGDARACGLARLNLAEVAIATDRYRDADAHASAAREILLEQQDPYNAARATVLLGRAQLALGRYDAAEGHLDRACADLSQLAARHEVARALEALGEVAERRGLPEVARTRYQEAVRLYDALRVPAAESTRARIERLGGPPAAEGT</sequence>
<dbReference type="OrthoDB" id="3311584at2"/>
<evidence type="ECO:0000313" key="2">
    <source>
        <dbReference type="Proteomes" id="UP000249340"/>
    </source>
</evidence>
<dbReference type="GO" id="GO:0043531">
    <property type="term" value="F:ADP binding"/>
    <property type="evidence" value="ECO:0007669"/>
    <property type="project" value="InterPro"/>
</dbReference>
<reference evidence="2" key="1">
    <citation type="submission" date="2018-07" db="EMBL/GenBank/DDBJ databases">
        <title>Streptacidiphilus bronchialis DSM 106435 chromosome.</title>
        <authorList>
            <person name="Batra D."/>
            <person name="Gulvik C.A."/>
        </authorList>
    </citation>
    <scope>NUCLEOTIDE SEQUENCE [LARGE SCALE GENOMIC DNA]</scope>
    <source>
        <strain evidence="2">DSM 106435</strain>
    </source>
</reference>
<keyword evidence="2" id="KW-1185">Reference proteome</keyword>
<dbReference type="PANTHER" id="PTHR47691">
    <property type="entry name" value="REGULATOR-RELATED"/>
    <property type="match status" value="1"/>
</dbReference>
<gene>
    <name evidence="1" type="ORF">C7M71_013090</name>
</gene>
<dbReference type="AlphaFoldDB" id="A0A345SWY4"/>
<dbReference type="InterPro" id="IPR011990">
    <property type="entry name" value="TPR-like_helical_dom_sf"/>
</dbReference>
<dbReference type="Gene3D" id="3.40.50.300">
    <property type="entry name" value="P-loop containing nucleotide triphosphate hydrolases"/>
    <property type="match status" value="1"/>
</dbReference>
<organism evidence="1 2">
    <name type="scientific">Peterkaempfera bronchialis</name>
    <dbReference type="NCBI Taxonomy" id="2126346"/>
    <lineage>
        <taxon>Bacteria</taxon>
        <taxon>Bacillati</taxon>
        <taxon>Actinomycetota</taxon>
        <taxon>Actinomycetes</taxon>
        <taxon>Kitasatosporales</taxon>
        <taxon>Streptomycetaceae</taxon>
        <taxon>Peterkaempfera</taxon>
    </lineage>
</organism>
<dbReference type="InterPro" id="IPR019734">
    <property type="entry name" value="TPR_rpt"/>
</dbReference>
<dbReference type="SUPFAM" id="SSF52540">
    <property type="entry name" value="P-loop containing nucleoside triphosphate hydrolases"/>
    <property type="match status" value="1"/>
</dbReference>
<dbReference type="RefSeq" id="WP_111489923.1">
    <property type="nucleotide sequence ID" value="NZ_CP031264.1"/>
</dbReference>
<dbReference type="InterPro" id="IPR027417">
    <property type="entry name" value="P-loop_NTPase"/>
</dbReference>
<dbReference type="EMBL" id="CP031264">
    <property type="protein sequence ID" value="AXI78239.1"/>
    <property type="molecule type" value="Genomic_DNA"/>
</dbReference>
<dbReference type="SUPFAM" id="SSF48452">
    <property type="entry name" value="TPR-like"/>
    <property type="match status" value="1"/>
</dbReference>
<proteinExistence type="predicted"/>
<dbReference type="PRINTS" id="PR00364">
    <property type="entry name" value="DISEASERSIST"/>
</dbReference>
<protein>
    <submittedName>
        <fullName evidence="1">Regulator</fullName>
    </submittedName>
</protein>
<dbReference type="Proteomes" id="UP000249340">
    <property type="component" value="Chromosome"/>
</dbReference>